<comment type="catalytic activity">
    <reaction evidence="15">
        <text>a diacylglycerol + H2O = a monoacylglycerol + a fatty acid + H(+)</text>
        <dbReference type="Rhea" id="RHEA:32731"/>
        <dbReference type="ChEBI" id="CHEBI:15377"/>
        <dbReference type="ChEBI" id="CHEBI:15378"/>
        <dbReference type="ChEBI" id="CHEBI:17408"/>
        <dbReference type="ChEBI" id="CHEBI:18035"/>
        <dbReference type="ChEBI" id="CHEBI:28868"/>
    </reaction>
</comment>
<evidence type="ECO:0000256" key="6">
    <source>
        <dbReference type="ARBA" id="ARBA00022723"/>
    </source>
</evidence>
<dbReference type="Pfam" id="PF01764">
    <property type="entry name" value="Lipase_3"/>
    <property type="match status" value="1"/>
</dbReference>
<organism evidence="20 21">
    <name type="scientific">Malassezia psittaci</name>
    <dbReference type="NCBI Taxonomy" id="1821823"/>
    <lineage>
        <taxon>Eukaryota</taxon>
        <taxon>Fungi</taxon>
        <taxon>Dikarya</taxon>
        <taxon>Basidiomycota</taxon>
        <taxon>Ustilaginomycotina</taxon>
        <taxon>Malasseziomycetes</taxon>
        <taxon>Malasseziales</taxon>
        <taxon>Malasseziaceae</taxon>
        <taxon>Malassezia</taxon>
    </lineage>
</organism>
<feature type="transmembrane region" description="Helical" evidence="18">
    <location>
        <begin position="570"/>
        <end position="589"/>
    </location>
</feature>
<dbReference type="InterPro" id="IPR002921">
    <property type="entry name" value="Fungal_lipase-type"/>
</dbReference>
<dbReference type="GO" id="GO:0046340">
    <property type="term" value="P:diacylglycerol catabolic process"/>
    <property type="evidence" value="ECO:0007669"/>
    <property type="project" value="TreeGrafter"/>
</dbReference>
<feature type="region of interest" description="Disordered" evidence="17">
    <location>
        <begin position="331"/>
        <end position="381"/>
    </location>
</feature>
<proteinExistence type="predicted"/>
<evidence type="ECO:0000256" key="3">
    <source>
        <dbReference type="ARBA" id="ARBA00022475"/>
    </source>
</evidence>
<keyword evidence="6" id="KW-0479">Metal-binding</keyword>
<dbReference type="GO" id="GO:0016298">
    <property type="term" value="F:lipase activity"/>
    <property type="evidence" value="ECO:0007669"/>
    <property type="project" value="TreeGrafter"/>
</dbReference>
<dbReference type="PANTHER" id="PTHR45792">
    <property type="entry name" value="DIACYLGLYCEROL LIPASE HOMOLOG-RELATED"/>
    <property type="match status" value="1"/>
</dbReference>
<keyword evidence="5 18" id="KW-0812">Transmembrane</keyword>
<feature type="region of interest" description="Disordered" evidence="17">
    <location>
        <begin position="91"/>
        <end position="165"/>
    </location>
</feature>
<evidence type="ECO:0000256" key="1">
    <source>
        <dbReference type="ARBA" id="ARBA00001913"/>
    </source>
</evidence>
<evidence type="ECO:0000313" key="20">
    <source>
        <dbReference type="EMBL" id="WFD41749.1"/>
    </source>
</evidence>
<evidence type="ECO:0000256" key="9">
    <source>
        <dbReference type="ARBA" id="ARBA00022963"/>
    </source>
</evidence>
<evidence type="ECO:0000313" key="21">
    <source>
        <dbReference type="Proteomes" id="UP001214628"/>
    </source>
</evidence>
<evidence type="ECO:0000256" key="16">
    <source>
        <dbReference type="ARBA" id="ARBA00048461"/>
    </source>
</evidence>
<sequence length="1208" mass="134834">MTDDKVDSGLPLDIPSPFTLIPEDERAHQASPTSMQLGESLVGNDGGHEVHEDTEASRVEPEQATKLVARPLFVTASAVLSRSGQIHSVPHVLQQRSVNHDSFSEPKRGLESKRVSKDGQGDSDTQVEASYASVSPSALPPALQELWSSPSNSDGPQFRRRPQRTSSAIEAIGTLFLRKDSVGPLDQLSLQRSTSQESNASDNTNTNASSRLTPWNHWAKLGRSKYLAKLKSARQESEAHVDTTWHETPPTPVAMPGSYMRDFDDSLSLPPPLLDESSDWRSFEGLLGIKRLREQQQQQKRLDSLRERNRPMHRTDMFTAFTNFVRSAQASDNRIKDRAQLRFQQKDATKSQPRRRYSDSRPSDSNLDPLHSGGADASSALLPSTLTENTALPGSEGWANSISTQAIRPYLRRYATADAHCGRAHEQSLGETEDFQTINNSGDQNSNSKTGEKRSGYDDQPEFGESFHHASELAPKLADVIANEPSRTPQRLTPNSMLNGPKPSHTSVYSPSNLSHTSSDPDSASKSPVSDIYLQNLDLGLLWVAMSYVICVVTFVPDFVIFFLAHLLDFLLISIEFVSQTLWFLRWLWLNISGRTVLGQCFYEAYKLFQMEWGHVAREDHEARGERNQLQRIPILYGRQGLSALQVIRGLIELACIQAVTREQYHREGAGLTRLKNWQKSSSAPPTPAMEANDEVDLSDEDDEGCDLVVTSRTKDILEMSRTASQLHGEHPSSTNPKPDKRNGLADALWDEDNAAMVKNIKWASQLAISAYGLQVLIVDMPPVFTPSGRQFPQQTFAHLSRLNADDVLHADIQNLDDEATYSPTFYIVRDMRRKVVCVAVRGTQSFADIVVDLDLRTEDITSSLSEWRGAEIESDSERFTYHAGMWRAACELVQPKSTLFCKLRDILIEHQDFGVVFVGHSLGGAIASAAAILLSEYHLDDSDRNLDPTKGAWRTSSQSGLPVGRRIRAITFAHPSTVSNNLATRTSLGQVPLVTTVILGSDIIPRFGHGQVRELRRVLGALTRVRRRKARVSSTISSNRSHTDEHDKASVRVLRSYWDWRSICRNDMPDSVMLSRKKHIEDAFWRLRCEVEDDLYSQAKYRFDQAQIQSSAFTSPWITAQDKGSVSLHTLSQRRQRLDATTLSSETALGGPLVPAGKILWLDKGELYDVSNSLSFFSLPDLQASMFFDHFPVAYEEAIIALGRSGF</sequence>
<keyword evidence="7" id="KW-0378">Hydrolase</keyword>
<feature type="region of interest" description="Disordered" evidence="17">
    <location>
        <begin position="678"/>
        <end position="702"/>
    </location>
</feature>
<evidence type="ECO:0000256" key="5">
    <source>
        <dbReference type="ARBA" id="ARBA00022692"/>
    </source>
</evidence>
<evidence type="ECO:0000259" key="19">
    <source>
        <dbReference type="Pfam" id="PF01764"/>
    </source>
</evidence>
<evidence type="ECO:0000256" key="4">
    <source>
        <dbReference type="ARBA" id="ARBA00022553"/>
    </source>
</evidence>
<feature type="region of interest" description="Disordered" evidence="17">
    <location>
        <begin position="189"/>
        <end position="213"/>
    </location>
</feature>
<feature type="domain" description="Fungal lipase-type" evidence="19">
    <location>
        <begin position="839"/>
        <end position="1008"/>
    </location>
</feature>
<comment type="catalytic activity">
    <reaction evidence="13">
        <text>a 1,2-diacyl-sn-glycerol + H2O = a 2-acylglycerol + a fatty acid + H(+)</text>
        <dbReference type="Rhea" id="RHEA:33275"/>
        <dbReference type="ChEBI" id="CHEBI:15377"/>
        <dbReference type="ChEBI" id="CHEBI:15378"/>
        <dbReference type="ChEBI" id="CHEBI:17389"/>
        <dbReference type="ChEBI" id="CHEBI:17815"/>
        <dbReference type="ChEBI" id="CHEBI:28868"/>
        <dbReference type="EC" id="3.1.1.116"/>
    </reaction>
    <physiologicalReaction direction="left-to-right" evidence="13">
        <dbReference type="Rhea" id="RHEA:33276"/>
    </physiologicalReaction>
</comment>
<feature type="compositionally biased region" description="Basic and acidic residues" evidence="17">
    <location>
        <begin position="46"/>
        <end position="63"/>
    </location>
</feature>
<comment type="subcellular location">
    <subcellularLocation>
        <location evidence="2">Cell membrane</location>
        <topology evidence="2">Multi-pass membrane protein</topology>
    </subcellularLocation>
</comment>
<evidence type="ECO:0000256" key="18">
    <source>
        <dbReference type="SAM" id="Phobius"/>
    </source>
</evidence>
<name>A0AAF0F806_9BASI</name>
<evidence type="ECO:0000256" key="2">
    <source>
        <dbReference type="ARBA" id="ARBA00004651"/>
    </source>
</evidence>
<dbReference type="SUPFAM" id="SSF53474">
    <property type="entry name" value="alpha/beta-Hydrolases"/>
    <property type="match status" value="1"/>
</dbReference>
<evidence type="ECO:0000256" key="14">
    <source>
        <dbReference type="ARBA" id="ARBA00026104"/>
    </source>
</evidence>
<evidence type="ECO:0000256" key="12">
    <source>
        <dbReference type="ARBA" id="ARBA00023136"/>
    </source>
</evidence>
<comment type="cofactor">
    <cofactor evidence="1">
        <name>Ca(2+)</name>
        <dbReference type="ChEBI" id="CHEBI:29108"/>
    </cofactor>
</comment>
<accession>A0AAF0F806</accession>
<keyword evidence="3" id="KW-1003">Cell membrane</keyword>
<evidence type="ECO:0000256" key="8">
    <source>
        <dbReference type="ARBA" id="ARBA00022837"/>
    </source>
</evidence>
<keyword evidence="12 18" id="KW-0472">Membrane</keyword>
<dbReference type="EC" id="3.1.1.116" evidence="14"/>
<dbReference type="Proteomes" id="UP001214628">
    <property type="component" value="Chromosome 1"/>
</dbReference>
<feature type="compositionally biased region" description="Acidic residues" evidence="17">
    <location>
        <begin position="692"/>
        <end position="702"/>
    </location>
</feature>
<dbReference type="PANTHER" id="PTHR45792:SF8">
    <property type="entry name" value="DIACYLGLYCEROL LIPASE-ALPHA"/>
    <property type="match status" value="1"/>
</dbReference>
<feature type="transmembrane region" description="Helical" evidence="18">
    <location>
        <begin position="540"/>
        <end position="563"/>
    </location>
</feature>
<feature type="compositionally biased region" description="Polar residues" evidence="17">
    <location>
        <begin position="146"/>
        <end position="155"/>
    </location>
</feature>
<keyword evidence="9" id="KW-0442">Lipid degradation</keyword>
<dbReference type="AlphaFoldDB" id="A0AAF0F806"/>
<evidence type="ECO:0000256" key="13">
    <source>
        <dbReference type="ARBA" id="ARBA00024531"/>
    </source>
</evidence>
<feature type="region of interest" description="Disordered" evidence="17">
    <location>
        <begin position="425"/>
        <end position="464"/>
    </location>
</feature>
<dbReference type="InterPro" id="IPR029058">
    <property type="entry name" value="AB_hydrolase_fold"/>
</dbReference>
<feature type="region of interest" description="Disordered" evidence="17">
    <location>
        <begin position="486"/>
        <end position="526"/>
    </location>
</feature>
<feature type="region of interest" description="Disordered" evidence="17">
    <location>
        <begin position="722"/>
        <end position="744"/>
    </location>
</feature>
<keyword evidence="11" id="KW-0443">Lipid metabolism</keyword>
<keyword evidence="8" id="KW-0106">Calcium</keyword>
<feature type="compositionally biased region" description="Polar residues" evidence="17">
    <location>
        <begin position="435"/>
        <end position="449"/>
    </location>
</feature>
<feature type="compositionally biased region" description="Polar residues" evidence="17">
    <location>
        <begin position="122"/>
        <end position="136"/>
    </location>
</feature>
<dbReference type="InterPro" id="IPR052214">
    <property type="entry name" value="DAG_Lipase-Related"/>
</dbReference>
<evidence type="ECO:0000256" key="11">
    <source>
        <dbReference type="ARBA" id="ARBA00023098"/>
    </source>
</evidence>
<dbReference type="EMBL" id="CP118375">
    <property type="protein sequence ID" value="WFD41749.1"/>
    <property type="molecule type" value="Genomic_DNA"/>
</dbReference>
<feature type="region of interest" description="Disordered" evidence="17">
    <location>
        <begin position="1"/>
        <end position="65"/>
    </location>
</feature>
<keyword evidence="4" id="KW-0597">Phosphoprotein</keyword>
<evidence type="ECO:0000256" key="17">
    <source>
        <dbReference type="SAM" id="MobiDB-lite"/>
    </source>
</evidence>
<feature type="compositionally biased region" description="Basic and acidic residues" evidence="17">
    <location>
        <begin position="98"/>
        <end position="120"/>
    </location>
</feature>
<dbReference type="GO" id="GO:0046872">
    <property type="term" value="F:metal ion binding"/>
    <property type="evidence" value="ECO:0007669"/>
    <property type="project" value="UniProtKB-KW"/>
</dbReference>
<comment type="catalytic activity">
    <reaction evidence="16">
        <text>a monoacylglycerol + H2O = glycerol + a fatty acid + H(+)</text>
        <dbReference type="Rhea" id="RHEA:15245"/>
        <dbReference type="ChEBI" id="CHEBI:15377"/>
        <dbReference type="ChEBI" id="CHEBI:15378"/>
        <dbReference type="ChEBI" id="CHEBI:17408"/>
        <dbReference type="ChEBI" id="CHEBI:17754"/>
        <dbReference type="ChEBI" id="CHEBI:28868"/>
    </reaction>
</comment>
<feature type="compositionally biased region" description="Polar residues" evidence="17">
    <location>
        <begin position="722"/>
        <end position="737"/>
    </location>
</feature>
<protein>
    <recommendedName>
        <fullName evidence="14">sn-1-specific diacylglycerol lipase</fullName>
        <ecNumber evidence="14">3.1.1.116</ecNumber>
    </recommendedName>
</protein>
<dbReference type="Gene3D" id="3.40.50.1820">
    <property type="entry name" value="alpha/beta hydrolase"/>
    <property type="match status" value="1"/>
</dbReference>
<reference evidence="20" key="1">
    <citation type="submission" date="2023-02" db="EMBL/GenBank/DDBJ databases">
        <title>Mating type loci evolution in Malassezia.</title>
        <authorList>
            <person name="Coelho M.A."/>
        </authorList>
    </citation>
    <scope>NUCLEOTIDE SEQUENCE</scope>
    <source>
        <strain evidence="20">CBS 14136</strain>
    </source>
</reference>
<feature type="compositionally biased region" description="Basic and acidic residues" evidence="17">
    <location>
        <begin position="333"/>
        <end position="349"/>
    </location>
</feature>
<evidence type="ECO:0000256" key="10">
    <source>
        <dbReference type="ARBA" id="ARBA00022989"/>
    </source>
</evidence>
<keyword evidence="10 18" id="KW-1133">Transmembrane helix</keyword>
<gene>
    <name evidence="20" type="ORF">MPSI1_000385</name>
</gene>
<evidence type="ECO:0000256" key="7">
    <source>
        <dbReference type="ARBA" id="ARBA00022801"/>
    </source>
</evidence>
<evidence type="ECO:0000256" key="15">
    <source>
        <dbReference type="ARBA" id="ARBA00047591"/>
    </source>
</evidence>
<keyword evidence="21" id="KW-1185">Reference proteome</keyword>
<dbReference type="GO" id="GO:0019369">
    <property type="term" value="P:arachidonate metabolic process"/>
    <property type="evidence" value="ECO:0007669"/>
    <property type="project" value="TreeGrafter"/>
</dbReference>
<dbReference type="GO" id="GO:0005886">
    <property type="term" value="C:plasma membrane"/>
    <property type="evidence" value="ECO:0007669"/>
    <property type="project" value="UniProtKB-SubCell"/>
</dbReference>
<feature type="compositionally biased region" description="Low complexity" evidence="17">
    <location>
        <begin position="198"/>
        <end position="210"/>
    </location>
</feature>